<evidence type="ECO:0000256" key="9">
    <source>
        <dbReference type="RuleBase" id="RU361157"/>
    </source>
</evidence>
<dbReference type="STRING" id="575540.Isop_3127"/>
<evidence type="ECO:0000313" key="13">
    <source>
        <dbReference type="Proteomes" id="UP000008631"/>
    </source>
</evidence>
<keyword evidence="13" id="KW-1185">Reference proteome</keyword>
<dbReference type="KEGG" id="ipa:Isop_3127"/>
<dbReference type="EMBL" id="CP002353">
    <property type="protein sequence ID" value="ADV63691.1"/>
    <property type="molecule type" value="Genomic_DNA"/>
</dbReference>
<evidence type="ECO:0000256" key="4">
    <source>
        <dbReference type="ARBA" id="ARBA00022475"/>
    </source>
</evidence>
<dbReference type="AlphaFoldDB" id="E8R3W1"/>
<dbReference type="GO" id="GO:0005886">
    <property type="term" value="C:plasma membrane"/>
    <property type="evidence" value="ECO:0007669"/>
    <property type="project" value="UniProtKB-SubCell"/>
</dbReference>
<evidence type="ECO:0000256" key="10">
    <source>
        <dbReference type="SAM" id="MobiDB-lite"/>
    </source>
</evidence>
<dbReference type="PANTHER" id="PTHR30413:SF8">
    <property type="entry name" value="TRANSPORT PERMEASE PROTEIN"/>
    <property type="match status" value="1"/>
</dbReference>
<dbReference type="RefSeq" id="WP_013565979.1">
    <property type="nucleotide sequence ID" value="NC_014962.1"/>
</dbReference>
<evidence type="ECO:0000256" key="7">
    <source>
        <dbReference type="ARBA" id="ARBA00022989"/>
    </source>
</evidence>
<dbReference type="InterPro" id="IPR047817">
    <property type="entry name" value="ABC2_TM_bact-type"/>
</dbReference>
<feature type="transmembrane region" description="Helical" evidence="9">
    <location>
        <begin position="101"/>
        <end position="121"/>
    </location>
</feature>
<keyword evidence="3 9" id="KW-0813">Transport</keyword>
<feature type="transmembrane region" description="Helical" evidence="9">
    <location>
        <begin position="209"/>
        <end position="226"/>
    </location>
</feature>
<name>E8R3W1_ISOPI</name>
<dbReference type="eggNOG" id="COG1682">
    <property type="taxonomic scope" value="Bacteria"/>
</dbReference>
<evidence type="ECO:0000256" key="8">
    <source>
        <dbReference type="ARBA" id="ARBA00023136"/>
    </source>
</evidence>
<dbReference type="Pfam" id="PF01061">
    <property type="entry name" value="ABC2_membrane"/>
    <property type="match status" value="1"/>
</dbReference>
<dbReference type="Proteomes" id="UP000008631">
    <property type="component" value="Chromosome"/>
</dbReference>
<keyword evidence="8 9" id="KW-0472">Membrane</keyword>
<feature type="transmembrane region" description="Helical" evidence="9">
    <location>
        <begin position="266"/>
        <end position="284"/>
    </location>
</feature>
<evidence type="ECO:0000256" key="2">
    <source>
        <dbReference type="ARBA" id="ARBA00007783"/>
    </source>
</evidence>
<keyword evidence="6 9" id="KW-0812">Transmembrane</keyword>
<evidence type="ECO:0000256" key="1">
    <source>
        <dbReference type="ARBA" id="ARBA00004429"/>
    </source>
</evidence>
<evidence type="ECO:0000259" key="11">
    <source>
        <dbReference type="PROSITE" id="PS51012"/>
    </source>
</evidence>
<organism evidence="12 13">
    <name type="scientific">Isosphaera pallida (strain ATCC 43644 / DSM 9630 / IS1B)</name>
    <dbReference type="NCBI Taxonomy" id="575540"/>
    <lineage>
        <taxon>Bacteria</taxon>
        <taxon>Pseudomonadati</taxon>
        <taxon>Planctomycetota</taxon>
        <taxon>Planctomycetia</taxon>
        <taxon>Isosphaerales</taxon>
        <taxon>Isosphaeraceae</taxon>
        <taxon>Isosphaera</taxon>
    </lineage>
</organism>
<dbReference type="OrthoDB" id="9786910at2"/>
<feature type="compositionally biased region" description="Polar residues" evidence="10">
    <location>
        <begin position="1"/>
        <end position="11"/>
    </location>
</feature>
<dbReference type="HOGENOM" id="CLU_060703_3_0_0"/>
<protein>
    <recommendedName>
        <fullName evidence="9">Transport permease protein</fullName>
    </recommendedName>
</protein>
<dbReference type="GO" id="GO:0140359">
    <property type="term" value="F:ABC-type transporter activity"/>
    <property type="evidence" value="ECO:0007669"/>
    <property type="project" value="InterPro"/>
</dbReference>
<comment type="similarity">
    <text evidence="2 9">Belongs to the ABC-2 integral membrane protein family.</text>
</comment>
<dbReference type="InterPro" id="IPR013525">
    <property type="entry name" value="ABC2_TM"/>
</dbReference>
<comment type="subcellular location">
    <subcellularLocation>
        <location evidence="1">Cell inner membrane</location>
        <topology evidence="1">Multi-pass membrane protein</topology>
    </subcellularLocation>
    <subcellularLocation>
        <location evidence="9">Cell membrane</location>
        <topology evidence="9">Multi-pass membrane protein</topology>
    </subcellularLocation>
</comment>
<feature type="region of interest" description="Disordered" evidence="10">
    <location>
        <begin position="1"/>
        <end position="23"/>
    </location>
</feature>
<reference key="1">
    <citation type="submission" date="2010-11" db="EMBL/GenBank/DDBJ databases">
        <title>The complete sequence of chromosome of Isophaera pallida ATCC 43644.</title>
        <authorList>
            <consortium name="US DOE Joint Genome Institute (JGI-PGF)"/>
            <person name="Lucas S."/>
            <person name="Copeland A."/>
            <person name="Lapidus A."/>
            <person name="Bruce D."/>
            <person name="Goodwin L."/>
            <person name="Pitluck S."/>
            <person name="Kyrpides N."/>
            <person name="Mavromatis K."/>
            <person name="Pagani I."/>
            <person name="Ivanova N."/>
            <person name="Saunders E."/>
            <person name="Brettin T."/>
            <person name="Detter J.C."/>
            <person name="Han C."/>
            <person name="Tapia R."/>
            <person name="Land M."/>
            <person name="Hauser L."/>
            <person name="Markowitz V."/>
            <person name="Cheng J.-F."/>
            <person name="Hugenholtz P."/>
            <person name="Woyke T."/>
            <person name="Wu D."/>
            <person name="Eisen J.A."/>
        </authorList>
    </citation>
    <scope>NUCLEOTIDE SEQUENCE</scope>
    <source>
        <strain>ATCC 43644</strain>
    </source>
</reference>
<feature type="domain" description="ABC transmembrane type-2" evidence="11">
    <location>
        <begin position="60"/>
        <end position="287"/>
    </location>
</feature>
<feature type="compositionally biased region" description="Basic and acidic residues" evidence="10">
    <location>
        <begin position="13"/>
        <end position="23"/>
    </location>
</feature>
<proteinExistence type="inferred from homology"/>
<feature type="transmembrane region" description="Helical" evidence="9">
    <location>
        <begin position="173"/>
        <end position="197"/>
    </location>
</feature>
<dbReference type="PANTHER" id="PTHR30413">
    <property type="entry name" value="INNER MEMBRANE TRANSPORT PERMEASE"/>
    <property type="match status" value="1"/>
</dbReference>
<feature type="transmembrane region" description="Helical" evidence="9">
    <location>
        <begin position="133"/>
        <end position="161"/>
    </location>
</feature>
<dbReference type="GO" id="GO:0015920">
    <property type="term" value="P:lipopolysaccharide transport"/>
    <property type="evidence" value="ECO:0007669"/>
    <property type="project" value="TreeGrafter"/>
</dbReference>
<reference evidence="12 13" key="2">
    <citation type="journal article" date="2011" name="Stand. Genomic Sci.">
        <title>Complete genome sequence of Isosphaera pallida type strain (IS1B).</title>
        <authorList>
            <consortium name="US DOE Joint Genome Institute (JGI-PGF)"/>
            <person name="Goker M."/>
            <person name="Cleland D."/>
            <person name="Saunders E."/>
            <person name="Lapidus A."/>
            <person name="Nolan M."/>
            <person name="Lucas S."/>
            <person name="Hammon N."/>
            <person name="Deshpande S."/>
            <person name="Cheng J.F."/>
            <person name="Tapia R."/>
            <person name="Han C."/>
            <person name="Goodwin L."/>
            <person name="Pitluck S."/>
            <person name="Liolios K."/>
            <person name="Pagani I."/>
            <person name="Ivanova N."/>
            <person name="Mavromatis K."/>
            <person name="Pati A."/>
            <person name="Chen A."/>
            <person name="Palaniappan K."/>
            <person name="Land M."/>
            <person name="Hauser L."/>
            <person name="Chang Y.J."/>
            <person name="Jeffries C.D."/>
            <person name="Detter J.C."/>
            <person name="Beck B."/>
            <person name="Woyke T."/>
            <person name="Bristow J."/>
            <person name="Eisen J.A."/>
            <person name="Markowitz V."/>
            <person name="Hugenholtz P."/>
            <person name="Kyrpides N.C."/>
            <person name="Klenk H.P."/>
        </authorList>
    </citation>
    <scope>NUCLEOTIDE SEQUENCE [LARGE SCALE GENOMIC DNA]</scope>
    <source>
        <strain evidence="13">ATCC 43644 / DSM 9630 / IS1B</strain>
    </source>
</reference>
<evidence type="ECO:0000256" key="6">
    <source>
        <dbReference type="ARBA" id="ARBA00022692"/>
    </source>
</evidence>
<feature type="transmembrane region" description="Helical" evidence="9">
    <location>
        <begin position="59"/>
        <end position="81"/>
    </location>
</feature>
<gene>
    <name evidence="12" type="ordered locus">Isop_3127</name>
</gene>
<evidence type="ECO:0000313" key="12">
    <source>
        <dbReference type="EMBL" id="ADV63691.1"/>
    </source>
</evidence>
<evidence type="ECO:0000256" key="5">
    <source>
        <dbReference type="ARBA" id="ARBA00022519"/>
    </source>
</evidence>
<sequence length="295" mass="32581">MNALSLSTSSDAPPHHLPETLIEGGDRKQGLNLGELWNARELVILLAWRDIQVRYKQTVLGAAWAILQPLLMMVVFTIFFGRLAGLSEGPLPYSLFTLTGLLPWMMFATTVTAASNSVVGSERLITKVYFPRLAIPLASAGPAIVDFLVGISLVFVMGLYHGFVFGRATALPAWTAPLCLGLLAVELALAMGIGLWLATLNVMYRDARYVVPFLLQIWMFSTPTLYMQKPPDSGLPYLFWLANPMTPLLQGFRGLLFGLPIAKKELILATLVSGLVFASGVWFFRRFERQFADVI</sequence>
<keyword evidence="5" id="KW-0997">Cell inner membrane</keyword>
<keyword evidence="7 9" id="KW-1133">Transmembrane helix</keyword>
<keyword evidence="4 9" id="KW-1003">Cell membrane</keyword>
<dbReference type="PROSITE" id="PS51012">
    <property type="entry name" value="ABC_TM2"/>
    <property type="match status" value="1"/>
</dbReference>
<evidence type="ECO:0000256" key="3">
    <source>
        <dbReference type="ARBA" id="ARBA00022448"/>
    </source>
</evidence>
<accession>E8R3W1</accession>
<dbReference type="InParanoid" id="E8R3W1"/>